<protein>
    <recommendedName>
        <fullName evidence="6">UPAR/Ly6 domain-containing protein</fullName>
    </recommendedName>
</protein>
<dbReference type="PANTHER" id="PTHR20914:SF28">
    <property type="entry name" value="PHOSPHOLIPASE A2 INHIBITOR SUBUNIT GAMMA B"/>
    <property type="match status" value="1"/>
</dbReference>
<dbReference type="SUPFAM" id="SSF57302">
    <property type="entry name" value="Snake toxin-like"/>
    <property type="match status" value="1"/>
</dbReference>
<keyword evidence="5" id="KW-1185">Reference proteome</keyword>
<dbReference type="Proteomes" id="UP001176940">
    <property type="component" value="Unassembled WGS sequence"/>
</dbReference>
<evidence type="ECO:0000256" key="1">
    <source>
        <dbReference type="ARBA" id="ARBA00004613"/>
    </source>
</evidence>
<dbReference type="InterPro" id="IPR050918">
    <property type="entry name" value="CNF-like_PLA2_Inhibitor"/>
</dbReference>
<proteinExistence type="predicted"/>
<evidence type="ECO:0000256" key="3">
    <source>
        <dbReference type="SAM" id="Phobius"/>
    </source>
</evidence>
<keyword evidence="3" id="KW-0812">Transmembrane</keyword>
<evidence type="ECO:0000313" key="4">
    <source>
        <dbReference type="EMBL" id="CAJ0951451.1"/>
    </source>
</evidence>
<accession>A0ABN9LUY4</accession>
<sequence>MTEYDDKEHIKIQPDTELLSSAVLTCGTFAHLARKHSQSSSPELEQSDCGMPTTRDGIKKSEFFGRSCVPEDQCQGPGSFSTHNSHSKKGFSCCYTDNCTPSPPVLPPDNTVQNGLTCPSCTGNDVDWCETGTTMECTGDETLCIVQHSKMLGTLSRDSILRGCATPTICNIGNQSVITDGITVEVWISCTGGGGGLHRASFLYTFIVLILLTLSTMS</sequence>
<dbReference type="InterPro" id="IPR045860">
    <property type="entry name" value="Snake_toxin-like_sf"/>
</dbReference>
<feature type="transmembrane region" description="Helical" evidence="3">
    <location>
        <begin position="196"/>
        <end position="214"/>
    </location>
</feature>
<dbReference type="EMBL" id="CAUEEQ010033195">
    <property type="protein sequence ID" value="CAJ0951451.1"/>
    <property type="molecule type" value="Genomic_DNA"/>
</dbReference>
<name>A0ABN9LUY4_9NEOB</name>
<organism evidence="4 5">
    <name type="scientific">Ranitomeya imitator</name>
    <name type="common">mimic poison frog</name>
    <dbReference type="NCBI Taxonomy" id="111125"/>
    <lineage>
        <taxon>Eukaryota</taxon>
        <taxon>Metazoa</taxon>
        <taxon>Chordata</taxon>
        <taxon>Craniata</taxon>
        <taxon>Vertebrata</taxon>
        <taxon>Euteleostomi</taxon>
        <taxon>Amphibia</taxon>
        <taxon>Batrachia</taxon>
        <taxon>Anura</taxon>
        <taxon>Neobatrachia</taxon>
        <taxon>Hyloidea</taxon>
        <taxon>Dendrobatidae</taxon>
        <taxon>Dendrobatinae</taxon>
        <taxon>Ranitomeya</taxon>
    </lineage>
</organism>
<evidence type="ECO:0000256" key="2">
    <source>
        <dbReference type="ARBA" id="ARBA00022525"/>
    </source>
</evidence>
<dbReference type="Gene3D" id="2.10.60.10">
    <property type="entry name" value="CD59"/>
    <property type="match status" value="1"/>
</dbReference>
<keyword evidence="3" id="KW-0472">Membrane</keyword>
<comment type="caution">
    <text evidence="4">The sequence shown here is derived from an EMBL/GenBank/DDBJ whole genome shotgun (WGS) entry which is preliminary data.</text>
</comment>
<evidence type="ECO:0000313" key="5">
    <source>
        <dbReference type="Proteomes" id="UP001176940"/>
    </source>
</evidence>
<dbReference type="PANTHER" id="PTHR20914">
    <property type="entry name" value="LY6/PLAUR DOMAIN-CONTAINING PROTEIN 8"/>
    <property type="match status" value="1"/>
</dbReference>
<gene>
    <name evidence="4" type="ORF">RIMI_LOCUS13445683</name>
</gene>
<comment type="subcellular location">
    <subcellularLocation>
        <location evidence="1">Secreted</location>
    </subcellularLocation>
</comment>
<keyword evidence="3" id="KW-1133">Transmembrane helix</keyword>
<evidence type="ECO:0008006" key="6">
    <source>
        <dbReference type="Google" id="ProtNLM"/>
    </source>
</evidence>
<dbReference type="CDD" id="cd23572">
    <property type="entry name" value="TFP_LU_ECD_PINLYP_rpt2"/>
    <property type="match status" value="1"/>
</dbReference>
<reference evidence="4" key="1">
    <citation type="submission" date="2023-07" db="EMBL/GenBank/DDBJ databases">
        <authorList>
            <person name="Stuckert A."/>
        </authorList>
    </citation>
    <scope>NUCLEOTIDE SEQUENCE</scope>
</reference>
<keyword evidence="2" id="KW-0964">Secreted</keyword>